<dbReference type="AlphaFoldDB" id="A0A644SYY3"/>
<reference evidence="5" key="1">
    <citation type="submission" date="2019-08" db="EMBL/GenBank/DDBJ databases">
        <authorList>
            <person name="Kucharzyk K."/>
            <person name="Murdoch R.W."/>
            <person name="Higgins S."/>
            <person name="Loffler F."/>
        </authorList>
    </citation>
    <scope>NUCLEOTIDE SEQUENCE</scope>
</reference>
<dbReference type="GO" id="GO:0008661">
    <property type="term" value="F:1-deoxy-D-xylulose-5-phosphate synthase activity"/>
    <property type="evidence" value="ECO:0007669"/>
    <property type="project" value="UniProtKB-EC"/>
</dbReference>
<dbReference type="Pfam" id="PF02780">
    <property type="entry name" value="Transketolase_C"/>
    <property type="match status" value="1"/>
</dbReference>
<protein>
    <submittedName>
        <fullName evidence="5">1-deoxy-D-xylulose-5-phosphate synthase</fullName>
        <ecNumber evidence="5">2.2.1.7</ecNumber>
    </submittedName>
</protein>
<comment type="cofactor">
    <cofactor evidence="1">
        <name>thiamine diphosphate</name>
        <dbReference type="ChEBI" id="CHEBI:58937"/>
    </cofactor>
</comment>
<sequence>MKQPAMLSAKAFEASEAPIKAFGEALLEAGKANPDIVVVSTDSSSGSGLSPFKAAFPERHIEFGIMEQGAVGYCAGMAAVGKIPFYAAIAPFVSARPFEMVKDDLGYMRQNVKVIGRCGGLTYSQLGPTHHSIDDFALMRTIPGLLVLNPGDPVSIRKATLALAKHSGPSYMRIGSPNMPVLYDEDLPFEIGKGILVREGHDVTLIGTGTVLCQAVKAAQLLDRKGISARVIDIHSIKPLDEDMILKAAGETGRIVTVEEHFLNGGLGSAIAQFLSQTRPTPVKMLGIDDRFASNGPYEGLLGQHGLLAEQIAASSIEFLKKKF</sequence>
<evidence type="ECO:0000256" key="1">
    <source>
        <dbReference type="ARBA" id="ARBA00001964"/>
    </source>
</evidence>
<dbReference type="PANTHER" id="PTHR43825">
    <property type="entry name" value="PYRUVATE DEHYDROGENASE E1 COMPONENT"/>
    <property type="match status" value="1"/>
</dbReference>
<dbReference type="FunFam" id="3.40.50.970:FF:000129">
    <property type="entry name" value="Transketolase"/>
    <property type="match status" value="1"/>
</dbReference>
<organism evidence="5">
    <name type="scientific">bioreactor metagenome</name>
    <dbReference type="NCBI Taxonomy" id="1076179"/>
    <lineage>
        <taxon>unclassified sequences</taxon>
        <taxon>metagenomes</taxon>
        <taxon>ecological metagenomes</taxon>
    </lineage>
</organism>
<feature type="domain" description="Transketolase-like pyrimidine-binding" evidence="4">
    <location>
        <begin position="16"/>
        <end position="181"/>
    </location>
</feature>
<keyword evidence="3" id="KW-0786">Thiamine pyrophosphate</keyword>
<name>A0A644SYY3_9ZZZZ</name>
<comment type="caution">
    <text evidence="5">The sequence shown here is derived from an EMBL/GenBank/DDBJ whole genome shotgun (WGS) entry which is preliminary data.</text>
</comment>
<keyword evidence="5" id="KW-0808">Transferase</keyword>
<dbReference type="Gene3D" id="3.40.50.970">
    <property type="match status" value="1"/>
</dbReference>
<evidence type="ECO:0000313" key="5">
    <source>
        <dbReference type="EMBL" id="MPL59876.1"/>
    </source>
</evidence>
<gene>
    <name evidence="5" type="primary">dxs_7</name>
    <name evidence="5" type="ORF">SDC9_05432</name>
</gene>
<dbReference type="InterPro" id="IPR005475">
    <property type="entry name" value="Transketolase-like_Pyr-bd"/>
</dbReference>
<dbReference type="Gene3D" id="3.40.50.920">
    <property type="match status" value="1"/>
</dbReference>
<proteinExistence type="inferred from homology"/>
<dbReference type="EMBL" id="VSSQ01000010">
    <property type="protein sequence ID" value="MPL59876.1"/>
    <property type="molecule type" value="Genomic_DNA"/>
</dbReference>
<dbReference type="InterPro" id="IPR051157">
    <property type="entry name" value="PDH/Transketolase"/>
</dbReference>
<dbReference type="InterPro" id="IPR029061">
    <property type="entry name" value="THDP-binding"/>
</dbReference>
<evidence type="ECO:0000256" key="3">
    <source>
        <dbReference type="ARBA" id="ARBA00023052"/>
    </source>
</evidence>
<evidence type="ECO:0000256" key="2">
    <source>
        <dbReference type="ARBA" id="ARBA00007131"/>
    </source>
</evidence>
<dbReference type="PANTHER" id="PTHR43825:SF1">
    <property type="entry name" value="TRANSKETOLASE-LIKE PYRIMIDINE-BINDING DOMAIN-CONTAINING PROTEIN"/>
    <property type="match status" value="1"/>
</dbReference>
<dbReference type="Pfam" id="PF02779">
    <property type="entry name" value="Transket_pyr"/>
    <property type="match status" value="1"/>
</dbReference>
<evidence type="ECO:0000259" key="4">
    <source>
        <dbReference type="SMART" id="SM00861"/>
    </source>
</evidence>
<dbReference type="SMART" id="SM00861">
    <property type="entry name" value="Transket_pyr"/>
    <property type="match status" value="1"/>
</dbReference>
<accession>A0A644SYY3</accession>
<dbReference type="InterPro" id="IPR033248">
    <property type="entry name" value="Transketolase_C"/>
</dbReference>
<dbReference type="InterPro" id="IPR009014">
    <property type="entry name" value="Transketo_C/PFOR_II"/>
</dbReference>
<dbReference type="SUPFAM" id="SSF52922">
    <property type="entry name" value="TK C-terminal domain-like"/>
    <property type="match status" value="1"/>
</dbReference>
<dbReference type="EC" id="2.2.1.7" evidence="5"/>
<dbReference type="SUPFAM" id="SSF52518">
    <property type="entry name" value="Thiamin diphosphate-binding fold (THDP-binding)"/>
    <property type="match status" value="1"/>
</dbReference>
<comment type="similarity">
    <text evidence="2">Belongs to the transketolase family.</text>
</comment>
<dbReference type="CDD" id="cd07033">
    <property type="entry name" value="TPP_PYR_DXS_TK_like"/>
    <property type="match status" value="1"/>
</dbReference>